<dbReference type="InterPro" id="IPR000760">
    <property type="entry name" value="Inositol_monophosphatase-like"/>
</dbReference>
<sequence>MALPANLRDNVVEVMREAAQTIILPRYQHLAGGEVEEKSPGELVTVADKESELFISEHLRKILPGSFVIGEELAEVQPDVVDRVDQGMVWLVDPLDGTANFVASKPLFSVMVALMVEGEPTFAFMLNPVTGVLHHAEKGNGAYRDDVRLKTSQEKMPVSEIRGAMLNRLLPPEMKSRMAQRGKLMKECLPGFGCAGIEYPTLVEGGEECVIFWRSLPWDHVPGALFVREAGGVSKRLNGRDYKASEKGKGLIVACNEHVYEEVCDKVIGRDAW</sequence>
<dbReference type="CDD" id="cd01637">
    <property type="entry name" value="IMPase_like"/>
    <property type="match status" value="1"/>
</dbReference>
<dbReference type="PRINTS" id="PR00377">
    <property type="entry name" value="IMPHPHTASES"/>
</dbReference>
<dbReference type="Proteomes" id="UP001418637">
    <property type="component" value="Unassembled WGS sequence"/>
</dbReference>
<comment type="similarity">
    <text evidence="1">Belongs to the inositol monophosphatase superfamily.</text>
</comment>
<dbReference type="PANTHER" id="PTHR20854">
    <property type="entry name" value="INOSITOL MONOPHOSPHATASE"/>
    <property type="match status" value="1"/>
</dbReference>
<dbReference type="PANTHER" id="PTHR20854:SF4">
    <property type="entry name" value="INOSITOL-1-MONOPHOSPHATASE-RELATED"/>
    <property type="match status" value="1"/>
</dbReference>
<proteinExistence type="inferred from homology"/>
<reference evidence="2 3" key="1">
    <citation type="submission" date="2024-04" db="EMBL/GenBank/DDBJ databases">
        <title>A novel species isolated from cricket.</title>
        <authorList>
            <person name="Wang H.-C."/>
        </authorList>
    </citation>
    <scope>NUCLEOTIDE SEQUENCE [LARGE SCALE GENOMIC DNA]</scope>
    <source>
        <strain evidence="2 3">WL0021</strain>
    </source>
</reference>
<keyword evidence="3" id="KW-1185">Reference proteome</keyword>
<gene>
    <name evidence="2" type="ORF">WJT86_00250</name>
</gene>
<dbReference type="RefSeq" id="WP_346335486.1">
    <property type="nucleotide sequence ID" value="NZ_JBBYXI010000001.1"/>
</dbReference>
<dbReference type="Gene3D" id="3.30.540.10">
    <property type="entry name" value="Fructose-1,6-Bisphosphatase, subunit A, domain 1"/>
    <property type="match status" value="1"/>
</dbReference>
<comment type="caution">
    <text evidence="2">The sequence shown here is derived from an EMBL/GenBank/DDBJ whole genome shotgun (WGS) entry which is preliminary data.</text>
</comment>
<evidence type="ECO:0000313" key="2">
    <source>
        <dbReference type="EMBL" id="MEN3929486.1"/>
    </source>
</evidence>
<dbReference type="EMBL" id="JBBYXI010000001">
    <property type="protein sequence ID" value="MEN3929486.1"/>
    <property type="molecule type" value="Genomic_DNA"/>
</dbReference>
<dbReference type="Pfam" id="PF00459">
    <property type="entry name" value="Inositol_P"/>
    <property type="match status" value="1"/>
</dbReference>
<evidence type="ECO:0000256" key="1">
    <source>
        <dbReference type="ARBA" id="ARBA00009759"/>
    </source>
</evidence>
<dbReference type="Gene3D" id="3.40.190.80">
    <property type="match status" value="1"/>
</dbReference>
<protein>
    <submittedName>
        <fullName evidence="2">Inositol monophosphatase</fullName>
    </submittedName>
</protein>
<dbReference type="SUPFAM" id="SSF56655">
    <property type="entry name" value="Carbohydrate phosphatase"/>
    <property type="match status" value="1"/>
</dbReference>
<accession>A0ABV0BGQ6</accession>
<name>A0ABV0BGQ6_9HYPH</name>
<organism evidence="2 3">
    <name type="scientific">Hohaiivirga grylli</name>
    <dbReference type="NCBI Taxonomy" id="3133970"/>
    <lineage>
        <taxon>Bacteria</taxon>
        <taxon>Pseudomonadati</taxon>
        <taxon>Pseudomonadota</taxon>
        <taxon>Alphaproteobacteria</taxon>
        <taxon>Hyphomicrobiales</taxon>
        <taxon>Methylobacteriaceae</taxon>
        <taxon>Hohaiivirga</taxon>
    </lineage>
</organism>
<evidence type="ECO:0000313" key="3">
    <source>
        <dbReference type="Proteomes" id="UP001418637"/>
    </source>
</evidence>